<dbReference type="PATRIC" id="fig|48936.3.peg.773"/>
<accession>A0A0B9AH99</accession>
<evidence type="ECO:0000313" key="3">
    <source>
        <dbReference type="EMBL" id="KHS48681.1"/>
    </source>
</evidence>
<dbReference type="CDD" id="cd01908">
    <property type="entry name" value="YafJ"/>
    <property type="match status" value="1"/>
</dbReference>
<feature type="domain" description="Glutamine amidotransferase type-2" evidence="2">
    <location>
        <begin position="2"/>
        <end position="304"/>
    </location>
</feature>
<evidence type="ECO:0000256" key="1">
    <source>
        <dbReference type="ARBA" id="ARBA00022962"/>
    </source>
</evidence>
<sequence length="304" mass="33566">MCRILSYLGTPVLLDDLLYAPDSSLLNQTIGAQMLQMLNLAGFGMAAWDEASHAPNVPFRYRTTQVALFDRNLKALAGKLRSSALLAHIRGVPYNSTVQINEQNCHPFRFDGVPLSMAHNGDLAGFRDMRFDLAPHIRPEFAKQIQGSTDSEWIYALVVSALPDPGGINEPDAILAAIRHALSVLREARARHGITRSSSTNLMFCDGTNLAAVRFTFDFGHFDAGALQGSSEYLSMWYTCGRDYGLHEGEWKLIGGAIDADSVIVASEPLTRDFATWIEVPEYSALLVRRDGARRRAEIHALEV</sequence>
<dbReference type="EMBL" id="JRVC01000003">
    <property type="protein sequence ID" value="KHS48681.1"/>
    <property type="molecule type" value="Genomic_DNA"/>
</dbReference>
<dbReference type="PROSITE" id="PS51278">
    <property type="entry name" value="GATASE_TYPE_2"/>
    <property type="match status" value="1"/>
</dbReference>
<dbReference type="InterPro" id="IPR026869">
    <property type="entry name" value="EgtC-like"/>
</dbReference>
<dbReference type="Pfam" id="PF13230">
    <property type="entry name" value="GATase_4"/>
    <property type="match status" value="1"/>
</dbReference>
<dbReference type="InterPro" id="IPR052373">
    <property type="entry name" value="Gamma-glu_amide_hydrolase"/>
</dbReference>
<dbReference type="SUPFAM" id="SSF56235">
    <property type="entry name" value="N-terminal nucleophile aminohydrolases (Ntn hydrolases)"/>
    <property type="match status" value="1"/>
</dbReference>
<evidence type="ECO:0000313" key="4">
    <source>
        <dbReference type="Proteomes" id="UP000031338"/>
    </source>
</evidence>
<organism evidence="3 4">
    <name type="scientific">Novosphingobium subterraneum</name>
    <dbReference type="NCBI Taxonomy" id="48936"/>
    <lineage>
        <taxon>Bacteria</taxon>
        <taxon>Pseudomonadati</taxon>
        <taxon>Pseudomonadota</taxon>
        <taxon>Alphaproteobacteria</taxon>
        <taxon>Sphingomonadales</taxon>
        <taxon>Sphingomonadaceae</taxon>
        <taxon>Novosphingobium</taxon>
    </lineage>
</organism>
<protein>
    <recommendedName>
        <fullName evidence="2">Glutamine amidotransferase type-2 domain-containing protein</fullName>
    </recommendedName>
</protein>
<gene>
    <name evidence="3" type="ORF">NJ75_00763</name>
</gene>
<dbReference type="PANTHER" id="PTHR43187">
    <property type="entry name" value="GLUTAMINE AMIDOTRANSFERASE DUG3-RELATED"/>
    <property type="match status" value="1"/>
</dbReference>
<dbReference type="InterPro" id="IPR029055">
    <property type="entry name" value="Ntn_hydrolases_N"/>
</dbReference>
<comment type="caution">
    <text evidence="3">The sequence shown here is derived from an EMBL/GenBank/DDBJ whole genome shotgun (WGS) entry which is preliminary data.</text>
</comment>
<dbReference type="PANTHER" id="PTHR43187:SF1">
    <property type="entry name" value="GLUTAMINE AMIDOTRANSFERASE DUG3-RELATED"/>
    <property type="match status" value="1"/>
</dbReference>
<dbReference type="AlphaFoldDB" id="A0A0B9AH99"/>
<keyword evidence="4" id="KW-1185">Reference proteome</keyword>
<proteinExistence type="predicted"/>
<dbReference type="RefSeq" id="WP_052241949.1">
    <property type="nucleotide sequence ID" value="NZ_JRVC01000003.1"/>
</dbReference>
<reference evidence="3 4" key="1">
    <citation type="submission" date="2014-10" db="EMBL/GenBank/DDBJ databases">
        <title>Draft genome sequence of Novosphingobium subterraneum DSM 12447.</title>
        <authorList>
            <person name="Gan H.M."/>
            <person name="Gan H.Y."/>
            <person name="Savka M.A."/>
        </authorList>
    </citation>
    <scope>NUCLEOTIDE SEQUENCE [LARGE SCALE GENOMIC DNA]</scope>
    <source>
        <strain evidence="3 4">DSM 12447</strain>
    </source>
</reference>
<dbReference type="Proteomes" id="UP000031338">
    <property type="component" value="Unassembled WGS sequence"/>
</dbReference>
<evidence type="ECO:0000259" key="2">
    <source>
        <dbReference type="PROSITE" id="PS51278"/>
    </source>
</evidence>
<dbReference type="InterPro" id="IPR017932">
    <property type="entry name" value="GATase_2_dom"/>
</dbReference>
<name>A0A0B9AH99_9SPHN</name>
<dbReference type="Gene3D" id="3.60.20.10">
    <property type="entry name" value="Glutamine Phosphoribosylpyrophosphate, subunit 1, domain 1"/>
    <property type="match status" value="1"/>
</dbReference>
<dbReference type="STRING" id="48936.NJ75_00763"/>
<keyword evidence="1" id="KW-0315">Glutamine amidotransferase</keyword>